<dbReference type="PANTHER" id="PTHR11042:SF166">
    <property type="entry name" value="EUKARYOTIC TRANSLATION INITIATION FACTOR 2-ALPHA KINASE 3"/>
    <property type="match status" value="1"/>
</dbReference>
<keyword evidence="1" id="KW-0808">Transferase</keyword>
<keyword evidence="4 6" id="KW-0067">ATP-binding</keyword>
<keyword evidence="3" id="KW-0418">Kinase</keyword>
<evidence type="ECO:0000256" key="5">
    <source>
        <dbReference type="ARBA" id="ARBA00037982"/>
    </source>
</evidence>
<dbReference type="GO" id="GO:0005524">
    <property type="term" value="F:ATP binding"/>
    <property type="evidence" value="ECO:0007669"/>
    <property type="project" value="UniProtKB-UniRule"/>
</dbReference>
<evidence type="ECO:0000256" key="7">
    <source>
        <dbReference type="RuleBase" id="RU000304"/>
    </source>
</evidence>
<dbReference type="Proteomes" id="UP000007303">
    <property type="component" value="Unassembled WGS sequence"/>
</dbReference>
<reference evidence="11" key="1">
    <citation type="journal article" date="2004" name="Nature">
        <title>Genome duplication in the teleost fish Tetraodon nigroviridis reveals the early vertebrate proto-karyotype.</title>
        <authorList>
            <person name="Jaillon O."/>
            <person name="Aury J.-M."/>
            <person name="Brunet F."/>
            <person name="Petit J.-L."/>
            <person name="Stange-Thomann N."/>
            <person name="Mauceli E."/>
            <person name="Bouneau L."/>
            <person name="Fischer C."/>
            <person name="Ozouf-Costaz C."/>
            <person name="Bernot A."/>
            <person name="Nicaud S."/>
            <person name="Jaffe D."/>
            <person name="Fisher S."/>
            <person name="Lutfalla G."/>
            <person name="Dossat C."/>
            <person name="Segurens B."/>
            <person name="Dasilva C."/>
            <person name="Salanoubat M."/>
            <person name="Levy M."/>
            <person name="Boudet N."/>
            <person name="Castellano S."/>
            <person name="Anthouard V."/>
            <person name="Jubin C."/>
            <person name="Castelli V."/>
            <person name="Katinka M."/>
            <person name="Vacherie B."/>
            <person name="Biemont C."/>
            <person name="Skalli Z."/>
            <person name="Cattolico L."/>
            <person name="Poulain J."/>
            <person name="De Berardinis V."/>
            <person name="Cruaud C."/>
            <person name="Duprat S."/>
            <person name="Brottier P."/>
            <person name="Coutanceau J.-P."/>
            <person name="Gouzy J."/>
            <person name="Parra G."/>
            <person name="Lardier G."/>
            <person name="Chapple C."/>
            <person name="McKernan K.J."/>
            <person name="McEwan P."/>
            <person name="Bosak S."/>
            <person name="Kellis M."/>
            <person name="Volff J.-N."/>
            <person name="Guigo R."/>
            <person name="Zody M.C."/>
            <person name="Mesirov J."/>
            <person name="Lindblad-Toh K."/>
            <person name="Birren B."/>
            <person name="Nusbaum C."/>
            <person name="Kahn D."/>
            <person name="Robinson-Rechavi M."/>
            <person name="Laudet V."/>
            <person name="Schachter V."/>
            <person name="Quetier F."/>
            <person name="Saurin W."/>
            <person name="Scarpelli C."/>
            <person name="Wincker P."/>
            <person name="Lander E.S."/>
            <person name="Weissenbach J."/>
            <person name="Roest Crollius H."/>
        </authorList>
    </citation>
    <scope>NUCLEOTIDE SEQUENCE [LARGE SCALE GENOMIC DNA]</scope>
</reference>
<feature type="compositionally biased region" description="Low complexity" evidence="8">
    <location>
        <begin position="1"/>
        <end position="16"/>
    </location>
</feature>
<evidence type="ECO:0000256" key="2">
    <source>
        <dbReference type="ARBA" id="ARBA00022741"/>
    </source>
</evidence>
<dbReference type="PROSITE" id="PS00108">
    <property type="entry name" value="PROTEIN_KINASE_ST"/>
    <property type="match status" value="1"/>
</dbReference>
<dbReference type="InterPro" id="IPR000719">
    <property type="entry name" value="Prot_kinase_dom"/>
</dbReference>
<dbReference type="InterPro" id="IPR008271">
    <property type="entry name" value="Ser/Thr_kinase_AS"/>
</dbReference>
<dbReference type="STRING" id="99883.ENSTNIP00000019759"/>
<dbReference type="Pfam" id="PF00069">
    <property type="entry name" value="Pkinase"/>
    <property type="match status" value="1"/>
</dbReference>
<keyword evidence="7" id="KW-0723">Serine/threonine-protein kinase</keyword>
<dbReference type="GO" id="GO:0005737">
    <property type="term" value="C:cytoplasm"/>
    <property type="evidence" value="ECO:0007669"/>
    <property type="project" value="TreeGrafter"/>
</dbReference>
<comment type="similarity">
    <text evidence="5">Belongs to the protein kinase superfamily. Ser/Thr protein kinase family. GCN2 subfamily.</text>
</comment>
<evidence type="ECO:0000256" key="8">
    <source>
        <dbReference type="SAM" id="MobiDB-lite"/>
    </source>
</evidence>
<dbReference type="InterPro" id="IPR017441">
    <property type="entry name" value="Protein_kinase_ATP_BS"/>
</dbReference>
<dbReference type="Gene3D" id="3.30.200.20">
    <property type="entry name" value="Phosphorylase Kinase, domain 1"/>
    <property type="match status" value="1"/>
</dbReference>
<dbReference type="SMART" id="SM00220">
    <property type="entry name" value="S_TKc"/>
    <property type="match status" value="1"/>
</dbReference>
<dbReference type="PANTHER" id="PTHR11042">
    <property type="entry name" value="EUKARYOTIC TRANSLATION INITIATION FACTOR 2-ALPHA KINASE EIF2-ALPHA KINASE -RELATED"/>
    <property type="match status" value="1"/>
</dbReference>
<evidence type="ECO:0000256" key="4">
    <source>
        <dbReference type="ARBA" id="ARBA00022840"/>
    </source>
</evidence>
<dbReference type="Gene3D" id="1.10.510.10">
    <property type="entry name" value="Transferase(Phosphotransferase) domain 1"/>
    <property type="match status" value="1"/>
</dbReference>
<proteinExistence type="inferred from homology"/>
<dbReference type="InParanoid" id="H3DGW5"/>
<name>H3DGW5_TETNG</name>
<keyword evidence="2 6" id="KW-0547">Nucleotide-binding</keyword>
<dbReference type="SUPFAM" id="SSF56112">
    <property type="entry name" value="Protein kinase-like (PK-like)"/>
    <property type="match status" value="1"/>
</dbReference>
<dbReference type="InterPro" id="IPR011009">
    <property type="entry name" value="Kinase-like_dom_sf"/>
</dbReference>
<reference evidence="10" key="3">
    <citation type="submission" date="2025-09" db="UniProtKB">
        <authorList>
            <consortium name="Ensembl"/>
        </authorList>
    </citation>
    <scope>IDENTIFICATION</scope>
</reference>
<accession>H3DGW5</accession>
<feature type="domain" description="Protein kinase" evidence="9">
    <location>
        <begin position="38"/>
        <end position="284"/>
    </location>
</feature>
<organism evidence="10 11">
    <name type="scientific">Tetraodon nigroviridis</name>
    <name type="common">Spotted green pufferfish</name>
    <name type="synonym">Chelonodon nigroviridis</name>
    <dbReference type="NCBI Taxonomy" id="99883"/>
    <lineage>
        <taxon>Eukaryota</taxon>
        <taxon>Metazoa</taxon>
        <taxon>Chordata</taxon>
        <taxon>Craniata</taxon>
        <taxon>Vertebrata</taxon>
        <taxon>Euteleostomi</taxon>
        <taxon>Actinopterygii</taxon>
        <taxon>Neopterygii</taxon>
        <taxon>Teleostei</taxon>
        <taxon>Neoteleostei</taxon>
        <taxon>Acanthomorphata</taxon>
        <taxon>Eupercaria</taxon>
        <taxon>Tetraodontiformes</taxon>
        <taxon>Tetradontoidea</taxon>
        <taxon>Tetraodontidae</taxon>
        <taxon>Tetraodon</taxon>
    </lineage>
</organism>
<dbReference type="InterPro" id="IPR050339">
    <property type="entry name" value="CC_SR_Kinase"/>
</dbReference>
<dbReference type="HOGENOM" id="CLU_000288_63_23_1"/>
<evidence type="ECO:0000313" key="11">
    <source>
        <dbReference type="Proteomes" id="UP000007303"/>
    </source>
</evidence>
<dbReference type="GO" id="GO:0004694">
    <property type="term" value="F:eukaryotic translation initiation factor 2alpha kinase activity"/>
    <property type="evidence" value="ECO:0007669"/>
    <property type="project" value="TreeGrafter"/>
</dbReference>
<evidence type="ECO:0000256" key="3">
    <source>
        <dbReference type="ARBA" id="ARBA00022777"/>
    </source>
</evidence>
<feature type="region of interest" description="Disordered" evidence="8">
    <location>
        <begin position="1"/>
        <end position="33"/>
    </location>
</feature>
<protein>
    <recommendedName>
        <fullName evidence="9">Protein kinase domain-containing protein</fullName>
    </recommendedName>
</protein>
<keyword evidence="11" id="KW-1185">Reference proteome</keyword>
<evidence type="ECO:0000313" key="10">
    <source>
        <dbReference type="Ensembl" id="ENSTNIP00000019759.1"/>
    </source>
</evidence>
<dbReference type="GeneTree" id="ENSGT00940000163863"/>
<dbReference type="PROSITE" id="PS00107">
    <property type="entry name" value="PROTEIN_KINASE_ATP"/>
    <property type="match status" value="1"/>
</dbReference>
<dbReference type="AlphaFoldDB" id="H3DGW5"/>
<sequence>MSVDSTGRSNSSGASGSRKRPPALSEEEDEESSFTKTFEVMGLLGEGGFGDVYKVKDNALEKFFAIKIVRSRRNALREVVVLSDLLHINIIRYYSFWEEETRYQDNSSTDGSDSFSGTSTGSSESDCFLYIQMELCANKTLTRWIHDKNSESSGDSKRSQESLRLAQQIASGVEYIHSKGFIHRDLKPDNILFGLKDEVVKIGDFGLVTKDNIDTIDGVEKRTKGVGTPSYMAPEQDGQNYDRKVDIFSMGLIFLELWWKVSSGHERANVRPALTDLFGCRVHD</sequence>
<dbReference type="Ensembl" id="ENSTNIT00000019989.1">
    <property type="protein sequence ID" value="ENSTNIP00000019759.1"/>
    <property type="gene ID" value="ENSTNIG00000016652.1"/>
</dbReference>
<dbReference type="GO" id="GO:0005634">
    <property type="term" value="C:nucleus"/>
    <property type="evidence" value="ECO:0007669"/>
    <property type="project" value="TreeGrafter"/>
</dbReference>
<dbReference type="PROSITE" id="PS50011">
    <property type="entry name" value="PROTEIN_KINASE_DOM"/>
    <property type="match status" value="1"/>
</dbReference>
<evidence type="ECO:0000256" key="1">
    <source>
        <dbReference type="ARBA" id="ARBA00022679"/>
    </source>
</evidence>
<evidence type="ECO:0000259" key="9">
    <source>
        <dbReference type="PROSITE" id="PS50011"/>
    </source>
</evidence>
<reference evidence="10" key="2">
    <citation type="submission" date="2025-08" db="UniProtKB">
        <authorList>
            <consortium name="Ensembl"/>
        </authorList>
    </citation>
    <scope>IDENTIFICATION</scope>
</reference>
<feature type="binding site" evidence="6">
    <location>
        <position position="67"/>
    </location>
    <ligand>
        <name>ATP</name>
        <dbReference type="ChEBI" id="CHEBI:30616"/>
    </ligand>
</feature>
<dbReference type="OMA" id="VHMHGVI"/>
<evidence type="ECO:0000256" key="6">
    <source>
        <dbReference type="PROSITE-ProRule" id="PRU10141"/>
    </source>
</evidence>